<comment type="similarity">
    <text evidence="2">Belongs to the asparagine synthetase family.</text>
</comment>
<dbReference type="GO" id="GO:0006529">
    <property type="term" value="P:asparagine biosynthetic process"/>
    <property type="evidence" value="ECO:0007669"/>
    <property type="project" value="UniProtKB-KW"/>
</dbReference>
<dbReference type="SUPFAM" id="SSF52402">
    <property type="entry name" value="Adenine nucleotide alpha hydrolases-like"/>
    <property type="match status" value="1"/>
</dbReference>
<dbReference type="AlphaFoldDB" id="A0A098L8E5"/>
<sequence>MCGIAGIIKLSSDISLPNTVIKKMTDSISHRGPDDEGFVTIYDAFVECTAGTDTPSQVKESDFRFAPQKDITTLPATNWRAVLGHRRLSIIDVSAAGHQPLCNFAGDLWIVYNGEIYNYKELKNNLLERGYQFRTDTDTEVVLAAYQEWGETMLSKLNGMWAFVIYDKNKNLFFAARDRFGVKPFYYHQDQNYFSFASEQKALMTLPHLSTSINEKAAFEYLVLGKTETEQEGLFRNVIELLPSHSLTIYLDTRSIKINKYYELSYNKTTESFNKKKFQNYLSDIKELIKDSVNARLQSDVPVGSCLSGGLDSASIVCTVQHLTQQISAEKNTFSQKVFTACFKDPAYDESSWANEVVKKTKSAWYKTYPEAQDLIEETENLIYTQDIPFVSTSTFAQYSVMKLIKQENIKVTLDGQGGDELFSGYIPHYSAFIGQAFNSLSFRILLNNIICSKGDFSDAKTMAELIGKKIYFQTAFDQLKNNRYRKLHREYSYIAEPFWEREKEALTIILDSLPLHLNKYLYNQFTGQDIKHLFKTADRNSMKFSVETRMPFADDLKLIEYIFNISSTYKIRKGYSKVLLRESMRDLLPESIANRKDKKGFSTPEANWLKHSKKFYKSYINNNLDHFVNTRELLRDWDLLIDSADNNSARRLWRIINFAIWKQKFSL</sequence>
<evidence type="ECO:0000256" key="3">
    <source>
        <dbReference type="ARBA" id="ARBA00012737"/>
    </source>
</evidence>
<dbReference type="RefSeq" id="WP_045457278.1">
    <property type="nucleotide sequence ID" value="NZ_BBLT01000001.1"/>
</dbReference>
<dbReference type="InterPro" id="IPR001962">
    <property type="entry name" value="Asn_synthase"/>
</dbReference>
<evidence type="ECO:0000313" key="12">
    <source>
        <dbReference type="Proteomes" id="UP000030185"/>
    </source>
</evidence>
<dbReference type="Gene3D" id="3.60.20.10">
    <property type="entry name" value="Glutamine Phosphoribosylpyrophosphate, subunit 1, domain 1"/>
    <property type="match status" value="1"/>
</dbReference>
<keyword evidence="8" id="KW-0028">Amino-acid biosynthesis</keyword>
<dbReference type="Pfam" id="PF00733">
    <property type="entry name" value="Asn_synthase"/>
    <property type="match status" value="1"/>
</dbReference>
<keyword evidence="8" id="KW-0061">Asparagine biosynthesis</keyword>
<proteinExistence type="inferred from homology"/>
<dbReference type="PIRSF" id="PIRSF001589">
    <property type="entry name" value="Asn_synthetase_glu-h"/>
    <property type="match status" value="1"/>
</dbReference>
<evidence type="ECO:0000256" key="7">
    <source>
        <dbReference type="ARBA" id="ARBA00048741"/>
    </source>
</evidence>
<dbReference type="GO" id="GO:0005829">
    <property type="term" value="C:cytosol"/>
    <property type="evidence" value="ECO:0007669"/>
    <property type="project" value="TreeGrafter"/>
</dbReference>
<evidence type="ECO:0000259" key="10">
    <source>
        <dbReference type="PROSITE" id="PS51278"/>
    </source>
</evidence>
<dbReference type="Gene3D" id="3.40.50.620">
    <property type="entry name" value="HUPs"/>
    <property type="match status" value="1"/>
</dbReference>
<dbReference type="CDD" id="cd01991">
    <property type="entry name" value="Asn_synthase_B_C"/>
    <property type="match status" value="1"/>
</dbReference>
<organism evidence="11 12">
    <name type="scientific">Sporocytophaga myxococcoides</name>
    <dbReference type="NCBI Taxonomy" id="153721"/>
    <lineage>
        <taxon>Bacteria</taxon>
        <taxon>Pseudomonadati</taxon>
        <taxon>Bacteroidota</taxon>
        <taxon>Cytophagia</taxon>
        <taxon>Cytophagales</taxon>
        <taxon>Cytophagaceae</taxon>
        <taxon>Sporocytophaga</taxon>
    </lineage>
</organism>
<name>A0A098L8E5_9BACT</name>
<feature type="active site" description="For GATase activity" evidence="8">
    <location>
        <position position="2"/>
    </location>
</feature>
<evidence type="ECO:0000256" key="1">
    <source>
        <dbReference type="ARBA" id="ARBA00005187"/>
    </source>
</evidence>
<comment type="catalytic activity">
    <reaction evidence="7">
        <text>L-aspartate + L-glutamine + ATP + H2O = L-asparagine + L-glutamate + AMP + diphosphate + H(+)</text>
        <dbReference type="Rhea" id="RHEA:12228"/>
        <dbReference type="ChEBI" id="CHEBI:15377"/>
        <dbReference type="ChEBI" id="CHEBI:15378"/>
        <dbReference type="ChEBI" id="CHEBI:29985"/>
        <dbReference type="ChEBI" id="CHEBI:29991"/>
        <dbReference type="ChEBI" id="CHEBI:30616"/>
        <dbReference type="ChEBI" id="CHEBI:33019"/>
        <dbReference type="ChEBI" id="CHEBI:58048"/>
        <dbReference type="ChEBI" id="CHEBI:58359"/>
        <dbReference type="ChEBI" id="CHEBI:456215"/>
        <dbReference type="EC" id="6.3.5.4"/>
    </reaction>
</comment>
<evidence type="ECO:0000256" key="2">
    <source>
        <dbReference type="ARBA" id="ARBA00005752"/>
    </source>
</evidence>
<dbReference type="OrthoDB" id="9763290at2"/>
<dbReference type="GO" id="GO:0004066">
    <property type="term" value="F:asparagine synthase (glutamine-hydrolyzing) activity"/>
    <property type="evidence" value="ECO:0007669"/>
    <property type="project" value="UniProtKB-EC"/>
</dbReference>
<reference evidence="11 12" key="1">
    <citation type="submission" date="2014-09" db="EMBL/GenBank/DDBJ databases">
        <title>Sporocytophaga myxococcoides PG-01 genome sequencing.</title>
        <authorList>
            <person name="Liu L."/>
            <person name="Gao P.J."/>
            <person name="Chen G.J."/>
            <person name="Wang L.S."/>
        </authorList>
    </citation>
    <scope>NUCLEOTIDE SEQUENCE [LARGE SCALE GENOMIC DNA]</scope>
    <source>
        <strain evidence="11 12">PG-01</strain>
    </source>
</reference>
<dbReference type="Pfam" id="PF13537">
    <property type="entry name" value="GATase_7"/>
    <property type="match status" value="1"/>
</dbReference>
<gene>
    <name evidence="11" type="ORF">MYP_226</name>
</gene>
<dbReference type="InterPro" id="IPR033738">
    <property type="entry name" value="AsnB_N"/>
</dbReference>
<feature type="binding site" evidence="9">
    <location>
        <position position="138"/>
    </location>
    <ligand>
        <name>L-glutamine</name>
        <dbReference type="ChEBI" id="CHEBI:58359"/>
    </ligand>
</feature>
<evidence type="ECO:0000256" key="6">
    <source>
        <dbReference type="ARBA" id="ARBA00022962"/>
    </source>
</evidence>
<dbReference type="PANTHER" id="PTHR43284:SF1">
    <property type="entry name" value="ASPARAGINE SYNTHETASE"/>
    <property type="match status" value="1"/>
</dbReference>
<evidence type="ECO:0000256" key="9">
    <source>
        <dbReference type="PIRSR" id="PIRSR001589-2"/>
    </source>
</evidence>
<keyword evidence="4 9" id="KW-0547">Nucleotide-binding</keyword>
<dbReference type="InterPro" id="IPR017932">
    <property type="entry name" value="GATase_2_dom"/>
</dbReference>
<dbReference type="InterPro" id="IPR014729">
    <property type="entry name" value="Rossmann-like_a/b/a_fold"/>
</dbReference>
<dbReference type="GO" id="GO:0005524">
    <property type="term" value="F:ATP binding"/>
    <property type="evidence" value="ECO:0007669"/>
    <property type="project" value="UniProtKB-KW"/>
</dbReference>
<comment type="caution">
    <text evidence="11">The sequence shown here is derived from an EMBL/GenBank/DDBJ whole genome shotgun (WGS) entry which is preliminary data.</text>
</comment>
<evidence type="ECO:0000256" key="4">
    <source>
        <dbReference type="ARBA" id="ARBA00022741"/>
    </source>
</evidence>
<dbReference type="SUPFAM" id="SSF56235">
    <property type="entry name" value="N-terminal nucleophile aminohydrolases (Ntn hydrolases)"/>
    <property type="match status" value="1"/>
</dbReference>
<dbReference type="NCBIfam" id="TIGR01536">
    <property type="entry name" value="asn_synth_AEB"/>
    <property type="match status" value="1"/>
</dbReference>
<dbReference type="STRING" id="153721.MYP_226"/>
<dbReference type="InterPro" id="IPR006426">
    <property type="entry name" value="Asn_synth_AEB"/>
</dbReference>
<comment type="pathway">
    <text evidence="1">Amino-acid biosynthesis; L-asparagine biosynthesis; L-asparagine from L-aspartate (L-Gln route): step 1/1.</text>
</comment>
<feature type="domain" description="Glutamine amidotransferase type-2" evidence="10">
    <location>
        <begin position="2"/>
        <end position="252"/>
    </location>
</feature>
<dbReference type="InterPro" id="IPR029055">
    <property type="entry name" value="Ntn_hydrolases_N"/>
</dbReference>
<keyword evidence="5 9" id="KW-0067">ATP-binding</keyword>
<dbReference type="PANTHER" id="PTHR43284">
    <property type="entry name" value="ASPARAGINE SYNTHETASE (GLUTAMINE-HYDROLYZING)"/>
    <property type="match status" value="1"/>
</dbReference>
<dbReference type="InterPro" id="IPR051786">
    <property type="entry name" value="ASN_synthetase/amidase"/>
</dbReference>
<dbReference type="Proteomes" id="UP000030185">
    <property type="component" value="Unassembled WGS sequence"/>
</dbReference>
<keyword evidence="12" id="KW-1185">Reference proteome</keyword>
<keyword evidence="6 8" id="KW-0315">Glutamine amidotransferase</keyword>
<evidence type="ECO:0000256" key="8">
    <source>
        <dbReference type="PIRSR" id="PIRSR001589-1"/>
    </source>
</evidence>
<dbReference type="CDD" id="cd00712">
    <property type="entry name" value="AsnB"/>
    <property type="match status" value="1"/>
</dbReference>
<dbReference type="EC" id="6.3.5.4" evidence="3"/>
<accession>A0A098L8E5</accession>
<evidence type="ECO:0000256" key="5">
    <source>
        <dbReference type="ARBA" id="ARBA00022840"/>
    </source>
</evidence>
<dbReference type="EMBL" id="BBLT01000001">
    <property type="protein sequence ID" value="GAL83000.1"/>
    <property type="molecule type" value="Genomic_DNA"/>
</dbReference>
<dbReference type="eggNOG" id="COG0367">
    <property type="taxonomic scope" value="Bacteria"/>
</dbReference>
<dbReference type="PROSITE" id="PS51278">
    <property type="entry name" value="GATASE_TYPE_2"/>
    <property type="match status" value="1"/>
</dbReference>
<evidence type="ECO:0000313" key="11">
    <source>
        <dbReference type="EMBL" id="GAL83000.1"/>
    </source>
</evidence>
<protein>
    <recommendedName>
        <fullName evidence="3">asparagine synthase (glutamine-hydrolyzing)</fullName>
        <ecNumber evidence="3">6.3.5.4</ecNumber>
    </recommendedName>
</protein>